<dbReference type="OrthoDB" id="9955964at2"/>
<protein>
    <submittedName>
        <fullName evidence="2">Uncharacterized protein</fullName>
    </submittedName>
</protein>
<proteinExistence type="predicted"/>
<dbReference type="Proteomes" id="UP000321424">
    <property type="component" value="Unassembled WGS sequence"/>
</dbReference>
<evidence type="ECO:0000313" key="2">
    <source>
        <dbReference type="EMBL" id="GEM38546.1"/>
    </source>
</evidence>
<name>A0A511MFB2_9NOCA</name>
<dbReference type="AlphaFoldDB" id="A0A511MFB2"/>
<accession>A0A511MFB2</accession>
<feature type="compositionally biased region" description="Basic and acidic residues" evidence="1">
    <location>
        <begin position="92"/>
        <end position="108"/>
    </location>
</feature>
<sequence>MACKNPRCDSGNYLCGKCRRQFPDAARALDARMKEARRSTNRQPNTFQKKRPDGTTLYGPEGMDKRPGNKHGHRGDNFDRSPHSTIGSAAIDDAHTYDEHRDDRTHRW</sequence>
<evidence type="ECO:0000256" key="1">
    <source>
        <dbReference type="SAM" id="MobiDB-lite"/>
    </source>
</evidence>
<keyword evidence="3" id="KW-1185">Reference proteome</keyword>
<gene>
    <name evidence="2" type="ORF">NN4_30650</name>
</gene>
<reference evidence="2 3" key="1">
    <citation type="submission" date="2019-07" db="EMBL/GenBank/DDBJ databases">
        <title>Whole genome shotgun sequence of Nocardia ninae NBRC 108245.</title>
        <authorList>
            <person name="Hosoyama A."/>
            <person name="Uohara A."/>
            <person name="Ohji S."/>
            <person name="Ichikawa N."/>
        </authorList>
    </citation>
    <scope>NUCLEOTIDE SEQUENCE [LARGE SCALE GENOMIC DNA]</scope>
    <source>
        <strain evidence="2 3">NBRC 108245</strain>
    </source>
</reference>
<dbReference type="EMBL" id="BJXA01000016">
    <property type="protein sequence ID" value="GEM38546.1"/>
    <property type="molecule type" value="Genomic_DNA"/>
</dbReference>
<dbReference type="RefSeq" id="WP_147130899.1">
    <property type="nucleotide sequence ID" value="NZ_BJXA01000016.1"/>
</dbReference>
<organism evidence="2 3">
    <name type="scientific">Nocardia ninae NBRC 108245</name>
    <dbReference type="NCBI Taxonomy" id="1210091"/>
    <lineage>
        <taxon>Bacteria</taxon>
        <taxon>Bacillati</taxon>
        <taxon>Actinomycetota</taxon>
        <taxon>Actinomycetes</taxon>
        <taxon>Mycobacteriales</taxon>
        <taxon>Nocardiaceae</taxon>
        <taxon>Nocardia</taxon>
    </lineage>
</organism>
<feature type="region of interest" description="Disordered" evidence="1">
    <location>
        <begin position="32"/>
        <end position="108"/>
    </location>
</feature>
<evidence type="ECO:0000313" key="3">
    <source>
        <dbReference type="Proteomes" id="UP000321424"/>
    </source>
</evidence>
<comment type="caution">
    <text evidence="2">The sequence shown here is derived from an EMBL/GenBank/DDBJ whole genome shotgun (WGS) entry which is preliminary data.</text>
</comment>